<feature type="region of interest" description="Disordered" evidence="1">
    <location>
        <begin position="29"/>
        <end position="77"/>
    </location>
</feature>
<keyword evidence="2" id="KW-0732">Signal</keyword>
<name>A0A939PTM0_9ACTN</name>
<gene>
    <name evidence="3" type="ORF">J4573_46185</name>
</gene>
<dbReference type="Proteomes" id="UP000669179">
    <property type="component" value="Unassembled WGS sequence"/>
</dbReference>
<keyword evidence="4" id="KW-1185">Reference proteome</keyword>
<dbReference type="EMBL" id="JAGEOJ010000027">
    <property type="protein sequence ID" value="MBO2454546.1"/>
    <property type="molecule type" value="Genomic_DNA"/>
</dbReference>
<evidence type="ECO:0000313" key="4">
    <source>
        <dbReference type="Proteomes" id="UP000669179"/>
    </source>
</evidence>
<comment type="caution">
    <text evidence="3">The sequence shown here is derived from an EMBL/GenBank/DDBJ whole genome shotgun (WGS) entry which is preliminary data.</text>
</comment>
<evidence type="ECO:0000256" key="2">
    <source>
        <dbReference type="SAM" id="SignalP"/>
    </source>
</evidence>
<reference evidence="3" key="1">
    <citation type="submission" date="2021-03" db="EMBL/GenBank/DDBJ databases">
        <authorList>
            <person name="Kanchanasin P."/>
            <person name="Saeng-In P."/>
            <person name="Phongsopitanun W."/>
            <person name="Yuki M."/>
            <person name="Kudo T."/>
            <person name="Ohkuma M."/>
            <person name="Tanasupawat S."/>
        </authorList>
    </citation>
    <scope>NUCLEOTIDE SEQUENCE</scope>
    <source>
        <strain evidence="3">GKU 128</strain>
    </source>
</reference>
<evidence type="ECO:0000256" key="1">
    <source>
        <dbReference type="SAM" id="MobiDB-lite"/>
    </source>
</evidence>
<proteinExistence type="predicted"/>
<evidence type="ECO:0000313" key="3">
    <source>
        <dbReference type="EMBL" id="MBO2454546.1"/>
    </source>
</evidence>
<feature type="signal peptide" evidence="2">
    <location>
        <begin position="1"/>
        <end position="25"/>
    </location>
</feature>
<feature type="chain" id="PRO_5036821471" evidence="2">
    <location>
        <begin position="26"/>
        <end position="77"/>
    </location>
</feature>
<accession>A0A939PTM0</accession>
<protein>
    <submittedName>
        <fullName evidence="3">Uncharacterized protein</fullName>
    </submittedName>
</protein>
<sequence>MPRRRTILLLGLAAAAAGTAVVAIATTGQAKPGDDPAQPAVHDASSVPGQDPASVEKYWTRERMDQAQPAPMPNETP</sequence>
<dbReference type="AlphaFoldDB" id="A0A939PTM0"/>
<dbReference type="RefSeq" id="WP_208262754.1">
    <property type="nucleotide sequence ID" value="NZ_JAGEOJ010000027.1"/>
</dbReference>
<organism evidence="3 4">
    <name type="scientific">Actinomadura barringtoniae</name>
    <dbReference type="NCBI Taxonomy" id="1427535"/>
    <lineage>
        <taxon>Bacteria</taxon>
        <taxon>Bacillati</taxon>
        <taxon>Actinomycetota</taxon>
        <taxon>Actinomycetes</taxon>
        <taxon>Streptosporangiales</taxon>
        <taxon>Thermomonosporaceae</taxon>
        <taxon>Actinomadura</taxon>
    </lineage>
</organism>